<comment type="similarity">
    <text evidence="1">Belongs to the UPF0161 family.</text>
</comment>
<proteinExistence type="inferred from homology"/>
<keyword evidence="1" id="KW-0472">Membrane</keyword>
<dbReference type="RefSeq" id="WP_147705015.1">
    <property type="nucleotide sequence ID" value="NZ_VDUY01000005.1"/>
</dbReference>
<dbReference type="PANTHER" id="PTHR33383">
    <property type="entry name" value="MEMBRANE PROTEIN INSERTION EFFICIENCY FACTOR-RELATED"/>
    <property type="match status" value="1"/>
</dbReference>
<protein>
    <recommendedName>
        <fullName evidence="1">Putative membrane protein insertion efficiency factor</fullName>
    </recommendedName>
</protein>
<keyword evidence="4" id="KW-1185">Reference proteome</keyword>
<comment type="subcellular location">
    <subcellularLocation>
        <location evidence="1">Cell membrane</location>
        <topology evidence="1">Peripheral membrane protein</topology>
        <orientation evidence="1">Cytoplasmic side</orientation>
    </subcellularLocation>
</comment>
<dbReference type="OrthoDB" id="9801753at2"/>
<evidence type="ECO:0000256" key="2">
    <source>
        <dbReference type="SAM" id="MobiDB-lite"/>
    </source>
</evidence>
<organism evidence="3 4">
    <name type="scientific">Zeimonas arvi</name>
    <dbReference type="NCBI Taxonomy" id="2498847"/>
    <lineage>
        <taxon>Bacteria</taxon>
        <taxon>Pseudomonadati</taxon>
        <taxon>Pseudomonadota</taxon>
        <taxon>Betaproteobacteria</taxon>
        <taxon>Burkholderiales</taxon>
        <taxon>Burkholderiaceae</taxon>
        <taxon>Zeimonas</taxon>
    </lineage>
</organism>
<dbReference type="SMART" id="SM01234">
    <property type="entry name" value="Haemolytic"/>
    <property type="match status" value="1"/>
</dbReference>
<dbReference type="Proteomes" id="UP000321548">
    <property type="component" value="Unassembled WGS sequence"/>
</dbReference>
<comment type="function">
    <text evidence="1">Could be involved in insertion of integral membrane proteins into the membrane.</text>
</comment>
<dbReference type="NCBIfam" id="TIGR00278">
    <property type="entry name" value="membrane protein insertion efficiency factor YidD"/>
    <property type="match status" value="1"/>
</dbReference>
<dbReference type="AlphaFoldDB" id="A0A5C8NUC5"/>
<gene>
    <name evidence="3" type="primary">yidD</name>
    <name evidence="3" type="ORF">FHP08_13595</name>
</gene>
<dbReference type="GO" id="GO:0005886">
    <property type="term" value="C:plasma membrane"/>
    <property type="evidence" value="ECO:0007669"/>
    <property type="project" value="UniProtKB-SubCell"/>
</dbReference>
<reference evidence="3 4" key="1">
    <citation type="submission" date="2019-06" db="EMBL/GenBank/DDBJ databases">
        <title>Quisquiliibacterium sp. nov., isolated from a maize field.</title>
        <authorList>
            <person name="Lin S.-Y."/>
            <person name="Tsai C.-F."/>
            <person name="Young C.-C."/>
        </authorList>
    </citation>
    <scope>NUCLEOTIDE SEQUENCE [LARGE SCALE GENOMIC DNA]</scope>
    <source>
        <strain evidence="3 4">CC-CFT501</strain>
    </source>
</reference>
<dbReference type="EMBL" id="VDUY01000005">
    <property type="protein sequence ID" value="TXL64766.1"/>
    <property type="molecule type" value="Genomic_DNA"/>
</dbReference>
<name>A0A5C8NUC5_9BURK</name>
<evidence type="ECO:0000313" key="3">
    <source>
        <dbReference type="EMBL" id="TXL64766.1"/>
    </source>
</evidence>
<dbReference type="PANTHER" id="PTHR33383:SF1">
    <property type="entry name" value="MEMBRANE PROTEIN INSERTION EFFICIENCY FACTOR-RELATED"/>
    <property type="match status" value="1"/>
</dbReference>
<evidence type="ECO:0000256" key="1">
    <source>
        <dbReference type="HAMAP-Rule" id="MF_00386"/>
    </source>
</evidence>
<feature type="region of interest" description="Disordered" evidence="2">
    <location>
        <begin position="66"/>
        <end position="85"/>
    </location>
</feature>
<sequence length="97" mass="10816">MKALLMMLVRAYRLAISPLFPPRCRFLPSCSDYALQAVERHGALAGGWLALRRFARCHPFNPGGIDEVPERLDQPGEGPGAGLGSRLRCQCHRPFNR</sequence>
<dbReference type="HAMAP" id="MF_00386">
    <property type="entry name" value="UPF0161_YidD"/>
    <property type="match status" value="1"/>
</dbReference>
<dbReference type="InterPro" id="IPR002696">
    <property type="entry name" value="Membr_insert_effic_factor_YidD"/>
</dbReference>
<keyword evidence="1" id="KW-1003">Cell membrane</keyword>
<comment type="caution">
    <text evidence="3">The sequence shown here is derived from an EMBL/GenBank/DDBJ whole genome shotgun (WGS) entry which is preliminary data.</text>
</comment>
<evidence type="ECO:0000313" key="4">
    <source>
        <dbReference type="Proteomes" id="UP000321548"/>
    </source>
</evidence>
<dbReference type="Pfam" id="PF01809">
    <property type="entry name" value="YidD"/>
    <property type="match status" value="1"/>
</dbReference>
<accession>A0A5C8NUC5</accession>